<feature type="region of interest" description="Disordered" evidence="1">
    <location>
        <begin position="1"/>
        <end position="27"/>
    </location>
</feature>
<comment type="caution">
    <text evidence="2">The sequence shown here is derived from an EMBL/GenBank/DDBJ whole genome shotgun (WGS) entry which is preliminary data.</text>
</comment>
<keyword evidence="3" id="KW-1185">Reference proteome</keyword>
<name>A0A0K9PVJ7_ZOSMR</name>
<evidence type="ECO:0000313" key="2">
    <source>
        <dbReference type="EMBL" id="KMZ73021.1"/>
    </source>
</evidence>
<accession>A0A0K9PVJ7</accession>
<dbReference type="EMBL" id="LFYR01000607">
    <property type="protein sequence ID" value="KMZ73021.1"/>
    <property type="molecule type" value="Genomic_DNA"/>
</dbReference>
<evidence type="ECO:0000256" key="1">
    <source>
        <dbReference type="SAM" id="MobiDB-lite"/>
    </source>
</evidence>
<dbReference type="Proteomes" id="UP000036987">
    <property type="component" value="Unassembled WGS sequence"/>
</dbReference>
<gene>
    <name evidence="2" type="ORF">ZOSMA_155G00190</name>
</gene>
<dbReference type="OMA" id="NKRYNDS"/>
<sequence length="189" mass="20735">MFPNDDEALPPYLPPQRPRADPSTQVPSRLMKYKSWSPDFDREETWLRRKNLHKERRRAAIQGTRLDGSVTDEDVDELRACIDLGFGLGFGDEEVRSSGGDGGGSSDGGSSRLAETFPALDLYYAVNQNRSDFINGDGVTGSDSSSNGSSPLRLYTPGDSSDVVKAKLKQWAQVVACSMLVSKRNNNSK</sequence>
<reference evidence="3" key="1">
    <citation type="journal article" date="2016" name="Nature">
        <title>The genome of the seagrass Zostera marina reveals angiosperm adaptation to the sea.</title>
        <authorList>
            <person name="Olsen J.L."/>
            <person name="Rouze P."/>
            <person name="Verhelst B."/>
            <person name="Lin Y.-C."/>
            <person name="Bayer T."/>
            <person name="Collen J."/>
            <person name="Dattolo E."/>
            <person name="De Paoli E."/>
            <person name="Dittami S."/>
            <person name="Maumus F."/>
            <person name="Michel G."/>
            <person name="Kersting A."/>
            <person name="Lauritano C."/>
            <person name="Lohaus R."/>
            <person name="Toepel M."/>
            <person name="Tonon T."/>
            <person name="Vanneste K."/>
            <person name="Amirebrahimi M."/>
            <person name="Brakel J."/>
            <person name="Bostroem C."/>
            <person name="Chovatia M."/>
            <person name="Grimwood J."/>
            <person name="Jenkins J.W."/>
            <person name="Jueterbock A."/>
            <person name="Mraz A."/>
            <person name="Stam W.T."/>
            <person name="Tice H."/>
            <person name="Bornberg-Bauer E."/>
            <person name="Green P.J."/>
            <person name="Pearson G.A."/>
            <person name="Procaccini G."/>
            <person name="Duarte C.M."/>
            <person name="Schmutz J."/>
            <person name="Reusch T.B.H."/>
            <person name="Van de Peer Y."/>
        </authorList>
    </citation>
    <scope>NUCLEOTIDE SEQUENCE [LARGE SCALE GENOMIC DNA]</scope>
    <source>
        <strain evidence="3">cv. Finnish</strain>
    </source>
</reference>
<dbReference type="PANTHER" id="PTHR31865">
    <property type="entry name" value="OSJNBA0071G03.3 PROTEIN"/>
    <property type="match status" value="1"/>
</dbReference>
<protein>
    <submittedName>
        <fullName evidence="2">Uncharacterized protein</fullName>
    </submittedName>
</protein>
<evidence type="ECO:0000313" key="3">
    <source>
        <dbReference type="Proteomes" id="UP000036987"/>
    </source>
</evidence>
<dbReference type="Pfam" id="PF07939">
    <property type="entry name" value="DUF1685"/>
    <property type="match status" value="1"/>
</dbReference>
<dbReference type="OrthoDB" id="641808at2759"/>
<organism evidence="2 3">
    <name type="scientific">Zostera marina</name>
    <name type="common">Eelgrass</name>
    <dbReference type="NCBI Taxonomy" id="29655"/>
    <lineage>
        <taxon>Eukaryota</taxon>
        <taxon>Viridiplantae</taxon>
        <taxon>Streptophyta</taxon>
        <taxon>Embryophyta</taxon>
        <taxon>Tracheophyta</taxon>
        <taxon>Spermatophyta</taxon>
        <taxon>Magnoliopsida</taxon>
        <taxon>Liliopsida</taxon>
        <taxon>Zosteraceae</taxon>
        <taxon>Zostera</taxon>
    </lineage>
</organism>
<dbReference type="InterPro" id="IPR012881">
    <property type="entry name" value="DUF1685"/>
</dbReference>
<proteinExistence type="predicted"/>
<dbReference type="PANTHER" id="PTHR31865:SF1">
    <property type="entry name" value="INSERTASE, PUTATIVE (DUF1685)-RELATED"/>
    <property type="match status" value="1"/>
</dbReference>
<dbReference type="AlphaFoldDB" id="A0A0K9PVJ7"/>